<keyword evidence="2" id="KW-0687">Ribonucleoprotein</keyword>
<dbReference type="RefSeq" id="XP_013900419.1">
    <property type="nucleotide sequence ID" value="XM_014044965.1"/>
</dbReference>
<dbReference type="Proteomes" id="UP000054498">
    <property type="component" value="Unassembled WGS sequence"/>
</dbReference>
<dbReference type="KEGG" id="mng:MNEG_6559"/>
<dbReference type="GeneID" id="25739435"/>
<proteinExistence type="predicted"/>
<accession>A0A0D2MDX7</accession>
<gene>
    <name evidence="2" type="ORF">MNEG_6559</name>
</gene>
<organism evidence="2 3">
    <name type="scientific">Monoraphidium neglectum</name>
    <dbReference type="NCBI Taxonomy" id="145388"/>
    <lineage>
        <taxon>Eukaryota</taxon>
        <taxon>Viridiplantae</taxon>
        <taxon>Chlorophyta</taxon>
        <taxon>core chlorophytes</taxon>
        <taxon>Chlorophyceae</taxon>
        <taxon>CS clade</taxon>
        <taxon>Sphaeropleales</taxon>
        <taxon>Selenastraceae</taxon>
        <taxon>Monoraphidium</taxon>
    </lineage>
</organism>
<evidence type="ECO:0000313" key="3">
    <source>
        <dbReference type="Proteomes" id="UP000054498"/>
    </source>
</evidence>
<protein>
    <submittedName>
        <fullName evidence="2">Plastid ribosomal protein S21</fullName>
    </submittedName>
</protein>
<evidence type="ECO:0000313" key="2">
    <source>
        <dbReference type="EMBL" id="KIZ01400.1"/>
    </source>
</evidence>
<reference evidence="2 3" key="1">
    <citation type="journal article" date="2013" name="BMC Genomics">
        <title>Reconstruction of the lipid metabolism for the microalga Monoraphidium neglectum from its genome sequence reveals characteristics suitable for biofuel production.</title>
        <authorList>
            <person name="Bogen C."/>
            <person name="Al-Dilaimi A."/>
            <person name="Albersmeier A."/>
            <person name="Wichmann J."/>
            <person name="Grundmann M."/>
            <person name="Rupp O."/>
            <person name="Lauersen K.J."/>
            <person name="Blifernez-Klassen O."/>
            <person name="Kalinowski J."/>
            <person name="Goesmann A."/>
            <person name="Mussgnug J.H."/>
            <person name="Kruse O."/>
        </authorList>
    </citation>
    <scope>NUCLEOTIDE SEQUENCE [LARGE SCALE GENOMIC DNA]</scope>
    <source>
        <strain evidence="2 3">SAG 48.87</strain>
    </source>
</reference>
<dbReference type="AlphaFoldDB" id="A0A0D2MDX7"/>
<keyword evidence="3" id="KW-1185">Reference proteome</keyword>
<keyword evidence="2" id="KW-0689">Ribosomal protein</keyword>
<name>A0A0D2MDX7_9CHLO</name>
<dbReference type="STRING" id="145388.A0A0D2MDX7"/>
<evidence type="ECO:0000256" key="1">
    <source>
        <dbReference type="SAM" id="MobiDB-lite"/>
    </source>
</evidence>
<feature type="compositionally biased region" description="Low complexity" evidence="1">
    <location>
        <begin position="134"/>
        <end position="159"/>
    </location>
</feature>
<sequence>MASLTCSRALVEIAEDEPEDVAVRRYMKAVMQSGVINKLRALRRKETKIETYKRKLQERAQARRLGIQEPTWDEFYGENSLFDSGAAPFDDFFKSPDEDFDVFDNGSLPILESLEYQSYEGNTWGYQGGYQPTGAYNQQQQQQQQQPAAGNWAGAPQQGDTFDLNAYQAQQQGGYVDEQQQQQPNGYQY</sequence>
<feature type="region of interest" description="Disordered" evidence="1">
    <location>
        <begin position="134"/>
        <end position="189"/>
    </location>
</feature>
<feature type="compositionally biased region" description="Low complexity" evidence="1">
    <location>
        <begin position="168"/>
        <end position="183"/>
    </location>
</feature>
<dbReference type="EMBL" id="KK101295">
    <property type="protein sequence ID" value="KIZ01400.1"/>
    <property type="molecule type" value="Genomic_DNA"/>
</dbReference>
<dbReference type="OrthoDB" id="785538at2759"/>
<dbReference type="GO" id="GO:0005840">
    <property type="term" value="C:ribosome"/>
    <property type="evidence" value="ECO:0007669"/>
    <property type="project" value="UniProtKB-KW"/>
</dbReference>